<evidence type="ECO:0000256" key="6">
    <source>
        <dbReference type="ARBA" id="ARBA00022833"/>
    </source>
</evidence>
<dbReference type="EMBL" id="JABSTR010000008">
    <property type="protein sequence ID" value="KAH9376507.1"/>
    <property type="molecule type" value="Genomic_DNA"/>
</dbReference>
<name>A0A9J6GMB7_HAELO</name>
<keyword evidence="13" id="KW-1185">Reference proteome</keyword>
<feature type="transmembrane region" description="Helical" evidence="9">
    <location>
        <begin position="184"/>
        <end position="210"/>
    </location>
</feature>
<reference evidence="12 13" key="1">
    <citation type="journal article" date="2020" name="Cell">
        <title>Large-Scale Comparative Analyses of Tick Genomes Elucidate Their Genetic Diversity and Vector Capacities.</title>
        <authorList>
            <consortium name="Tick Genome and Microbiome Consortium (TIGMIC)"/>
            <person name="Jia N."/>
            <person name="Wang J."/>
            <person name="Shi W."/>
            <person name="Du L."/>
            <person name="Sun Y."/>
            <person name="Zhan W."/>
            <person name="Jiang J.F."/>
            <person name="Wang Q."/>
            <person name="Zhang B."/>
            <person name="Ji P."/>
            <person name="Bell-Sakyi L."/>
            <person name="Cui X.M."/>
            <person name="Yuan T.T."/>
            <person name="Jiang B.G."/>
            <person name="Yang W.F."/>
            <person name="Lam T.T."/>
            <person name="Chang Q.C."/>
            <person name="Ding S.J."/>
            <person name="Wang X.J."/>
            <person name="Zhu J.G."/>
            <person name="Ruan X.D."/>
            <person name="Zhao L."/>
            <person name="Wei J.T."/>
            <person name="Ye R.Z."/>
            <person name="Que T.C."/>
            <person name="Du C.H."/>
            <person name="Zhou Y.H."/>
            <person name="Cheng J.X."/>
            <person name="Dai P.F."/>
            <person name="Guo W.B."/>
            <person name="Han X.H."/>
            <person name="Huang E.J."/>
            <person name="Li L.F."/>
            <person name="Wei W."/>
            <person name="Gao Y.C."/>
            <person name="Liu J.Z."/>
            <person name="Shao H.Z."/>
            <person name="Wang X."/>
            <person name="Wang C.C."/>
            <person name="Yang T.C."/>
            <person name="Huo Q.B."/>
            <person name="Li W."/>
            <person name="Chen H.Y."/>
            <person name="Chen S.E."/>
            <person name="Zhou L.G."/>
            <person name="Ni X.B."/>
            <person name="Tian J.H."/>
            <person name="Sheng Y."/>
            <person name="Liu T."/>
            <person name="Pan Y.S."/>
            <person name="Xia L.Y."/>
            <person name="Li J."/>
            <person name="Zhao F."/>
            <person name="Cao W.C."/>
        </authorList>
    </citation>
    <scope>NUCLEOTIDE SEQUENCE [LARGE SCALE GENOMIC DNA]</scope>
    <source>
        <strain evidence="12">HaeL-2018</strain>
    </source>
</reference>
<dbReference type="PANTHER" id="PTHR11733:SF224">
    <property type="entry name" value="NEPRILYSIN-2"/>
    <property type="match status" value="1"/>
</dbReference>
<protein>
    <recommendedName>
        <fullName evidence="14">M13 family peptidase</fullName>
    </recommendedName>
</protein>
<dbReference type="OMA" id="VSAANIW"/>
<dbReference type="Proteomes" id="UP000821853">
    <property type="component" value="Unassembled WGS sequence"/>
</dbReference>
<evidence type="ECO:0000256" key="8">
    <source>
        <dbReference type="SAM" id="MobiDB-lite"/>
    </source>
</evidence>
<dbReference type="VEuPathDB" id="VectorBase:HLOH_061684"/>
<dbReference type="CDD" id="cd08662">
    <property type="entry name" value="M13"/>
    <property type="match status" value="1"/>
</dbReference>
<dbReference type="Pfam" id="PF01431">
    <property type="entry name" value="Peptidase_M13"/>
    <property type="match status" value="1"/>
</dbReference>
<evidence type="ECO:0000313" key="12">
    <source>
        <dbReference type="EMBL" id="KAH9376507.1"/>
    </source>
</evidence>
<comment type="cofactor">
    <cofactor evidence="1">
        <name>Zn(2+)</name>
        <dbReference type="ChEBI" id="CHEBI:29105"/>
    </cofactor>
</comment>
<dbReference type="PROSITE" id="PS51885">
    <property type="entry name" value="NEPRILYSIN"/>
    <property type="match status" value="1"/>
</dbReference>
<evidence type="ECO:0000256" key="7">
    <source>
        <dbReference type="ARBA" id="ARBA00023049"/>
    </source>
</evidence>
<sequence>MTFEPRGYREPPSRPVRLALACRGPVPQPPRPVGPSGFCAVTIRDDDGDMRHAQRLTLFEIMMNCPPTHEELLATMSYSPLERAVPVRNFGTFVRSGMEVLFGERLLRKIEETLDLRLHDEEEDELSDEADVRAQEPAAAAMDAGAPRDTRDESRLLVEPLHGPSDGARPNPPWWHRRTRLERALCGIASTALLMFFAMAAALAVLGYHYQRAGGGFVMDGQLLGLLPGGRGRPGVALPSQADRLMGGEDAKLCLSPGCVQAAATLLQNMNQSVDPCVNFYEFACGGWVQRHTIPDDKSSLSQFSLIQDQLDAKLRTLVEEPIRPASEPLFVHKMKNMYQSCLNTTRIDSLGEGPLKGVLTVLGGWPVVEGASWDASRFHWLDALIQYRNFGYSHDILLDLSVIPDFRNNTRYIIDLDQTSLGLPDRTYLMRGLNDTAVEAYLRLMVEAAHLLGAPDKEAARTELMDALQFEITLANYSTPREERRNISKLYNKMPLSELKKLAPKIDWDRYFNSLLTDKVASDEPINVVVPEFVQRFEHLLETTPARTLANYMVWRVVLQSYASLGKAWRERLQEFNGVLTGKTRETARWEQCMGSLTGSLGIALSSLYVRHFFQEDAKGSALDMVQFIVREFLTILDGIDWMDEQTRQRARAKAQSIRPYIGYPDELLNDTLVEEHYAKVALRPDTYFENIMRLRKWSTDYAFGQLRKPHIKGEWKKHAQVAVVNAYYNSLENCIGGFLLQGPAKVSALPPAACNNGQHQNGRGLVYMNYGAIGFVIGHEITHGFDDRGRQFDKEGNNVNWWEHETDLRFRERAQCIVDQYGNYTVAKGTMKVNGVNTQGENIADNGGIKEAFKAYQRWVKENGAEAALPGLRYTPQQLFWISAANVWCGKYRPEAMKLRIMSGSHSPPSYRVIGPMSNTPEFAQEFNCAPGTPMNPVKKCSVW</sequence>
<dbReference type="GO" id="GO:0005886">
    <property type="term" value="C:plasma membrane"/>
    <property type="evidence" value="ECO:0007669"/>
    <property type="project" value="TreeGrafter"/>
</dbReference>
<dbReference type="Gene3D" id="3.40.390.10">
    <property type="entry name" value="Collagenase (Catalytic Domain)"/>
    <property type="match status" value="1"/>
</dbReference>
<feature type="domain" description="Peptidase M13 C-terminal" evidence="10">
    <location>
        <begin position="769"/>
        <end position="945"/>
    </location>
</feature>
<dbReference type="GO" id="GO:0046872">
    <property type="term" value="F:metal ion binding"/>
    <property type="evidence" value="ECO:0007669"/>
    <property type="project" value="UniProtKB-KW"/>
</dbReference>
<dbReference type="InterPro" id="IPR024079">
    <property type="entry name" value="MetalloPept_cat_dom_sf"/>
</dbReference>
<dbReference type="Pfam" id="PF05649">
    <property type="entry name" value="Peptidase_M13_N"/>
    <property type="match status" value="1"/>
</dbReference>
<keyword evidence="9" id="KW-0812">Transmembrane</keyword>
<dbReference type="InterPro" id="IPR018497">
    <property type="entry name" value="Peptidase_M13_C"/>
</dbReference>
<proteinExistence type="inferred from homology"/>
<dbReference type="GO" id="GO:0004222">
    <property type="term" value="F:metalloendopeptidase activity"/>
    <property type="evidence" value="ECO:0007669"/>
    <property type="project" value="InterPro"/>
</dbReference>
<dbReference type="OrthoDB" id="6671782at2759"/>
<evidence type="ECO:0000256" key="3">
    <source>
        <dbReference type="ARBA" id="ARBA00022670"/>
    </source>
</evidence>
<evidence type="ECO:0008006" key="14">
    <source>
        <dbReference type="Google" id="ProtNLM"/>
    </source>
</evidence>
<evidence type="ECO:0000256" key="4">
    <source>
        <dbReference type="ARBA" id="ARBA00022723"/>
    </source>
</evidence>
<keyword evidence="9" id="KW-0472">Membrane</keyword>
<dbReference type="SUPFAM" id="SSF55486">
    <property type="entry name" value="Metalloproteases ('zincins'), catalytic domain"/>
    <property type="match status" value="1"/>
</dbReference>
<organism evidence="12 13">
    <name type="scientific">Haemaphysalis longicornis</name>
    <name type="common">Bush tick</name>
    <dbReference type="NCBI Taxonomy" id="44386"/>
    <lineage>
        <taxon>Eukaryota</taxon>
        <taxon>Metazoa</taxon>
        <taxon>Ecdysozoa</taxon>
        <taxon>Arthropoda</taxon>
        <taxon>Chelicerata</taxon>
        <taxon>Arachnida</taxon>
        <taxon>Acari</taxon>
        <taxon>Parasitiformes</taxon>
        <taxon>Ixodida</taxon>
        <taxon>Ixodoidea</taxon>
        <taxon>Ixodidae</taxon>
        <taxon>Haemaphysalinae</taxon>
        <taxon>Haemaphysalis</taxon>
    </lineage>
</organism>
<feature type="domain" description="Peptidase M13 N-terminal" evidence="11">
    <location>
        <begin position="276"/>
        <end position="666"/>
    </location>
</feature>
<dbReference type="PANTHER" id="PTHR11733">
    <property type="entry name" value="ZINC METALLOPROTEASE FAMILY M13 NEPRILYSIN-RELATED"/>
    <property type="match status" value="1"/>
</dbReference>
<dbReference type="PRINTS" id="PR00786">
    <property type="entry name" value="NEPRILYSIN"/>
</dbReference>
<keyword evidence="7" id="KW-0482">Metalloprotease</keyword>
<feature type="compositionally biased region" description="Low complexity" evidence="8">
    <location>
        <begin position="135"/>
        <end position="145"/>
    </location>
</feature>
<evidence type="ECO:0000313" key="13">
    <source>
        <dbReference type="Proteomes" id="UP000821853"/>
    </source>
</evidence>
<accession>A0A9J6GMB7</accession>
<keyword evidence="5" id="KW-0378">Hydrolase</keyword>
<feature type="region of interest" description="Disordered" evidence="8">
    <location>
        <begin position="120"/>
        <end position="151"/>
    </location>
</feature>
<dbReference type="InterPro" id="IPR008753">
    <property type="entry name" value="Peptidase_M13_N"/>
</dbReference>
<keyword evidence="6" id="KW-0862">Zinc</keyword>
<evidence type="ECO:0000259" key="11">
    <source>
        <dbReference type="Pfam" id="PF05649"/>
    </source>
</evidence>
<keyword evidence="9" id="KW-1133">Transmembrane helix</keyword>
<dbReference type="GO" id="GO:0016485">
    <property type="term" value="P:protein processing"/>
    <property type="evidence" value="ECO:0007669"/>
    <property type="project" value="TreeGrafter"/>
</dbReference>
<evidence type="ECO:0000259" key="10">
    <source>
        <dbReference type="Pfam" id="PF01431"/>
    </source>
</evidence>
<comment type="similarity">
    <text evidence="2">Belongs to the peptidase M13 family.</text>
</comment>
<keyword evidence="4" id="KW-0479">Metal-binding</keyword>
<evidence type="ECO:0000256" key="9">
    <source>
        <dbReference type="SAM" id="Phobius"/>
    </source>
</evidence>
<dbReference type="InterPro" id="IPR000718">
    <property type="entry name" value="Peptidase_M13"/>
</dbReference>
<gene>
    <name evidence="12" type="ORF">HPB48_006592</name>
</gene>
<dbReference type="InterPro" id="IPR042089">
    <property type="entry name" value="Peptidase_M13_dom_2"/>
</dbReference>
<dbReference type="AlphaFoldDB" id="A0A9J6GMB7"/>
<evidence type="ECO:0000256" key="2">
    <source>
        <dbReference type="ARBA" id="ARBA00007357"/>
    </source>
</evidence>
<dbReference type="Gene3D" id="1.10.1380.10">
    <property type="entry name" value="Neutral endopeptidase , domain2"/>
    <property type="match status" value="1"/>
</dbReference>
<evidence type="ECO:0000256" key="5">
    <source>
        <dbReference type="ARBA" id="ARBA00022801"/>
    </source>
</evidence>
<keyword evidence="3" id="KW-0645">Protease</keyword>
<comment type="caution">
    <text evidence="12">The sequence shown here is derived from an EMBL/GenBank/DDBJ whole genome shotgun (WGS) entry which is preliminary data.</text>
</comment>
<evidence type="ECO:0000256" key="1">
    <source>
        <dbReference type="ARBA" id="ARBA00001947"/>
    </source>
</evidence>